<dbReference type="Pfam" id="PF00625">
    <property type="entry name" value="Guanylate_kin"/>
    <property type="match status" value="1"/>
</dbReference>
<dbReference type="InterPro" id="IPR008144">
    <property type="entry name" value="Guanylate_kin-like_dom"/>
</dbReference>
<proteinExistence type="inferred from homology"/>
<dbReference type="AlphaFoldDB" id="A0A0W8G877"/>
<protein>
    <recommendedName>
        <fullName evidence="2">guanylate kinase</fullName>
        <ecNumber evidence="2">2.7.4.8</ecNumber>
    </recommendedName>
</protein>
<reference evidence="8" key="1">
    <citation type="journal article" date="2015" name="Proc. Natl. Acad. Sci. U.S.A.">
        <title>Networks of energetic and metabolic interactions define dynamics in microbial communities.</title>
        <authorList>
            <person name="Embree M."/>
            <person name="Liu J.K."/>
            <person name="Al-Bassam M.M."/>
            <person name="Zengler K."/>
        </authorList>
    </citation>
    <scope>NUCLEOTIDE SEQUENCE</scope>
</reference>
<dbReference type="GO" id="GO:0005829">
    <property type="term" value="C:cytosol"/>
    <property type="evidence" value="ECO:0007669"/>
    <property type="project" value="TreeGrafter"/>
</dbReference>
<gene>
    <name evidence="8" type="ORF">ASZ90_000866</name>
</gene>
<evidence type="ECO:0000256" key="2">
    <source>
        <dbReference type="ARBA" id="ARBA00012961"/>
    </source>
</evidence>
<evidence type="ECO:0000256" key="5">
    <source>
        <dbReference type="ARBA" id="ARBA00022777"/>
    </source>
</evidence>
<dbReference type="InterPro" id="IPR017665">
    <property type="entry name" value="Guanylate_kinase"/>
</dbReference>
<dbReference type="InterPro" id="IPR008145">
    <property type="entry name" value="GK/Ca_channel_bsu"/>
</dbReference>
<sequence>MTTNRLGLLFVVCAPSGAGKSTLLAALCREFPELSFSVSATTRAPRPGEVDGRDYHFMSVEEFSRLRDTGHFAEWAKVHGNFYGTPMRPVVDQLASGKDVLFDIDVAGADQLRQVFSDGAYVFILPPSRDELARRLSGRGTETPETLARRLANAAGEIAQAARFDYLVVNDDLETALDRLRAVYLAERSRTRLMPGLVEELLAQFR</sequence>
<evidence type="ECO:0000256" key="4">
    <source>
        <dbReference type="ARBA" id="ARBA00022741"/>
    </source>
</evidence>
<organism evidence="8">
    <name type="scientific">hydrocarbon metagenome</name>
    <dbReference type="NCBI Taxonomy" id="938273"/>
    <lineage>
        <taxon>unclassified sequences</taxon>
        <taxon>metagenomes</taxon>
        <taxon>ecological metagenomes</taxon>
    </lineage>
</organism>
<keyword evidence="3 8" id="KW-0808">Transferase</keyword>
<comment type="caution">
    <text evidence="8">The sequence shown here is derived from an EMBL/GenBank/DDBJ whole genome shotgun (WGS) entry which is preliminary data.</text>
</comment>
<dbReference type="PROSITE" id="PS00856">
    <property type="entry name" value="GUANYLATE_KINASE_1"/>
    <property type="match status" value="1"/>
</dbReference>
<dbReference type="PANTHER" id="PTHR23117:SF13">
    <property type="entry name" value="GUANYLATE KINASE"/>
    <property type="match status" value="1"/>
</dbReference>
<dbReference type="EMBL" id="LNQE01000113">
    <property type="protein sequence ID" value="KUG29244.1"/>
    <property type="molecule type" value="Genomic_DNA"/>
</dbReference>
<feature type="domain" description="Guanylate kinase-like" evidence="7">
    <location>
        <begin position="7"/>
        <end position="185"/>
    </location>
</feature>
<dbReference type="PROSITE" id="PS50052">
    <property type="entry name" value="GUANYLATE_KINASE_2"/>
    <property type="match status" value="1"/>
</dbReference>
<dbReference type="SUPFAM" id="SSF52540">
    <property type="entry name" value="P-loop containing nucleoside triphosphate hydrolases"/>
    <property type="match status" value="1"/>
</dbReference>
<dbReference type="InterPro" id="IPR027417">
    <property type="entry name" value="P-loop_NTPase"/>
</dbReference>
<evidence type="ECO:0000313" key="8">
    <source>
        <dbReference type="EMBL" id="KUG29244.1"/>
    </source>
</evidence>
<dbReference type="NCBIfam" id="TIGR03263">
    <property type="entry name" value="guanyl_kin"/>
    <property type="match status" value="1"/>
</dbReference>
<dbReference type="GO" id="GO:0005524">
    <property type="term" value="F:ATP binding"/>
    <property type="evidence" value="ECO:0007669"/>
    <property type="project" value="UniProtKB-KW"/>
</dbReference>
<dbReference type="GO" id="GO:0004385">
    <property type="term" value="F:GMP kinase activity"/>
    <property type="evidence" value="ECO:0007669"/>
    <property type="project" value="UniProtKB-EC"/>
</dbReference>
<evidence type="ECO:0000256" key="1">
    <source>
        <dbReference type="ARBA" id="ARBA00005790"/>
    </source>
</evidence>
<name>A0A0W8G877_9ZZZZ</name>
<dbReference type="PANTHER" id="PTHR23117">
    <property type="entry name" value="GUANYLATE KINASE-RELATED"/>
    <property type="match status" value="1"/>
</dbReference>
<dbReference type="EC" id="2.7.4.8" evidence="2"/>
<evidence type="ECO:0000259" key="7">
    <source>
        <dbReference type="PROSITE" id="PS50052"/>
    </source>
</evidence>
<dbReference type="InterPro" id="IPR020590">
    <property type="entry name" value="Guanylate_kinase_CS"/>
</dbReference>
<keyword evidence="4" id="KW-0547">Nucleotide-binding</keyword>
<dbReference type="HAMAP" id="MF_00328">
    <property type="entry name" value="Guanylate_kinase"/>
    <property type="match status" value="1"/>
</dbReference>
<comment type="similarity">
    <text evidence="1">Belongs to the guanylate kinase family.</text>
</comment>
<evidence type="ECO:0000256" key="3">
    <source>
        <dbReference type="ARBA" id="ARBA00022679"/>
    </source>
</evidence>
<dbReference type="FunFam" id="3.30.63.10:FF:000002">
    <property type="entry name" value="Guanylate kinase 1"/>
    <property type="match status" value="1"/>
</dbReference>
<evidence type="ECO:0000256" key="6">
    <source>
        <dbReference type="ARBA" id="ARBA00022840"/>
    </source>
</evidence>
<dbReference type="SMART" id="SM00072">
    <property type="entry name" value="GuKc"/>
    <property type="match status" value="1"/>
</dbReference>
<dbReference type="CDD" id="cd00071">
    <property type="entry name" value="GMPK"/>
    <property type="match status" value="1"/>
</dbReference>
<keyword evidence="5 8" id="KW-0418">Kinase</keyword>
<accession>A0A0W8G877</accession>
<dbReference type="Gene3D" id="3.40.50.300">
    <property type="entry name" value="P-loop containing nucleotide triphosphate hydrolases"/>
    <property type="match status" value="1"/>
</dbReference>
<dbReference type="Gene3D" id="3.30.63.10">
    <property type="entry name" value="Guanylate Kinase phosphate binding domain"/>
    <property type="match status" value="1"/>
</dbReference>
<keyword evidence="6" id="KW-0067">ATP-binding</keyword>